<dbReference type="EMBL" id="BGZK01000470">
    <property type="protein sequence ID" value="GBP45716.1"/>
    <property type="molecule type" value="Genomic_DNA"/>
</dbReference>
<reference evidence="1 2" key="1">
    <citation type="journal article" date="2019" name="Commun. Biol.">
        <title>The bagworm genome reveals a unique fibroin gene that provides high tensile strength.</title>
        <authorList>
            <person name="Kono N."/>
            <person name="Nakamura H."/>
            <person name="Ohtoshi R."/>
            <person name="Tomita M."/>
            <person name="Numata K."/>
            <person name="Arakawa K."/>
        </authorList>
    </citation>
    <scope>NUCLEOTIDE SEQUENCE [LARGE SCALE GENOMIC DNA]</scope>
</reference>
<evidence type="ECO:0000313" key="2">
    <source>
        <dbReference type="Proteomes" id="UP000299102"/>
    </source>
</evidence>
<proteinExistence type="predicted"/>
<keyword evidence="2" id="KW-1185">Reference proteome</keyword>
<name>A0A4C1W2I9_EUMVA</name>
<organism evidence="1 2">
    <name type="scientific">Eumeta variegata</name>
    <name type="common">Bagworm moth</name>
    <name type="synonym">Eumeta japonica</name>
    <dbReference type="NCBI Taxonomy" id="151549"/>
    <lineage>
        <taxon>Eukaryota</taxon>
        <taxon>Metazoa</taxon>
        <taxon>Ecdysozoa</taxon>
        <taxon>Arthropoda</taxon>
        <taxon>Hexapoda</taxon>
        <taxon>Insecta</taxon>
        <taxon>Pterygota</taxon>
        <taxon>Neoptera</taxon>
        <taxon>Endopterygota</taxon>
        <taxon>Lepidoptera</taxon>
        <taxon>Glossata</taxon>
        <taxon>Ditrysia</taxon>
        <taxon>Tineoidea</taxon>
        <taxon>Psychidae</taxon>
        <taxon>Oiketicinae</taxon>
        <taxon>Eumeta</taxon>
    </lineage>
</organism>
<gene>
    <name evidence="1" type="ORF">EVAR_44944_1</name>
</gene>
<dbReference type="Proteomes" id="UP000299102">
    <property type="component" value="Unassembled WGS sequence"/>
</dbReference>
<comment type="caution">
    <text evidence="1">The sequence shown here is derived from an EMBL/GenBank/DDBJ whole genome shotgun (WGS) entry which is preliminary data.</text>
</comment>
<sequence>MDQVLAQVFNERFLVVKLRSQPPPPKKTEKKESSWSVDFQGDLWDDEMPSSAYTSHAVAARPISSARSDAVTSKQQLLLDQTGWNCGMTSMDPRLYTDGLMKSKVYAKMI</sequence>
<evidence type="ECO:0000313" key="1">
    <source>
        <dbReference type="EMBL" id="GBP45716.1"/>
    </source>
</evidence>
<dbReference type="AlphaFoldDB" id="A0A4C1W2I9"/>
<accession>A0A4C1W2I9</accession>
<protein>
    <submittedName>
        <fullName evidence="1">Uncharacterized protein</fullName>
    </submittedName>
</protein>